<evidence type="ECO:0000256" key="1">
    <source>
        <dbReference type="SAM" id="MobiDB-lite"/>
    </source>
</evidence>
<dbReference type="RefSeq" id="XP_005845690.1">
    <property type="nucleotide sequence ID" value="XM_005845628.1"/>
</dbReference>
<feature type="region of interest" description="Disordered" evidence="1">
    <location>
        <begin position="1"/>
        <end position="52"/>
    </location>
</feature>
<dbReference type="EMBL" id="GL433851">
    <property type="protein sequence ID" value="EFN53588.1"/>
    <property type="molecule type" value="Genomic_DNA"/>
</dbReference>
<dbReference type="AlphaFoldDB" id="E1ZL32"/>
<dbReference type="Proteomes" id="UP000008141">
    <property type="component" value="Unassembled WGS sequence"/>
</dbReference>
<dbReference type="OrthoDB" id="10555793at2759"/>
<sequence length="488" mass="51399">MPAWMPGARQRQSDSATHPFPAFERRPADPASKAANPPPPPASPTRRALLPPPLLPWQRVRRALCPDPQAYMNGLGTLGPTARPSALQPLHGNSCGPRAPSSLCRPVLAPCGTRLTGLPTGRAGQLLPTAAAQCYLSLGTVKGLPHSGVAERRPCRHVVRLCLYDGRRFHGNAVEPRHVKPGRHGNAWTFDAASLLIRCPLERLKTMQIYIEFNVSHELRAEEAQRLPRSPRQAARQVDEVCVAWALVSLATLPSLHEARSLHVPLCGGRLTLRRGLRECQATAVRAAGGPGQAKQKTSCTGSGGAGSSLPIKLCPVPCNDLAALLLPAAAVASLPLAGAVGLYRQLLAEAAGAPEGGATLAPVADPVLAAFPAILDDAELAAAFFSLWERQQAGGADSPAASTASTLRAGFQLCVVAVWAAAGAQAVPAPTAANHGSRCTERRRQLSSILQLHPVVGLSHAGHAWMHRPLEAEELCWGSMEQLGATV</sequence>
<reference evidence="2 3" key="1">
    <citation type="journal article" date="2010" name="Plant Cell">
        <title>The Chlorella variabilis NC64A genome reveals adaptation to photosymbiosis, coevolution with viruses, and cryptic sex.</title>
        <authorList>
            <person name="Blanc G."/>
            <person name="Duncan G."/>
            <person name="Agarkova I."/>
            <person name="Borodovsky M."/>
            <person name="Gurnon J."/>
            <person name="Kuo A."/>
            <person name="Lindquist E."/>
            <person name="Lucas S."/>
            <person name="Pangilinan J."/>
            <person name="Polle J."/>
            <person name="Salamov A."/>
            <person name="Terry A."/>
            <person name="Yamada T."/>
            <person name="Dunigan D.D."/>
            <person name="Grigoriev I.V."/>
            <person name="Claverie J.M."/>
            <person name="Van Etten J.L."/>
        </authorList>
    </citation>
    <scope>NUCLEOTIDE SEQUENCE [LARGE SCALE GENOMIC DNA]</scope>
    <source>
        <strain evidence="2 3">NC64A</strain>
    </source>
</reference>
<keyword evidence="3" id="KW-1185">Reference proteome</keyword>
<gene>
    <name evidence="2" type="ORF">CHLNCDRAFT_136795</name>
</gene>
<dbReference type="OMA" id="DEVCVAW"/>
<dbReference type="InParanoid" id="E1ZL32"/>
<dbReference type="KEGG" id="cvr:CHLNCDRAFT_136795"/>
<dbReference type="eggNOG" id="ENOG502SD4P">
    <property type="taxonomic scope" value="Eukaryota"/>
</dbReference>
<protein>
    <submittedName>
        <fullName evidence="2">Expressed protein</fullName>
    </submittedName>
</protein>
<proteinExistence type="predicted"/>
<evidence type="ECO:0000313" key="3">
    <source>
        <dbReference type="Proteomes" id="UP000008141"/>
    </source>
</evidence>
<name>E1ZL32_CHLVA</name>
<organism evidence="3">
    <name type="scientific">Chlorella variabilis</name>
    <name type="common">Green alga</name>
    <dbReference type="NCBI Taxonomy" id="554065"/>
    <lineage>
        <taxon>Eukaryota</taxon>
        <taxon>Viridiplantae</taxon>
        <taxon>Chlorophyta</taxon>
        <taxon>core chlorophytes</taxon>
        <taxon>Trebouxiophyceae</taxon>
        <taxon>Chlorellales</taxon>
        <taxon>Chlorellaceae</taxon>
        <taxon>Chlorella clade</taxon>
        <taxon>Chlorella</taxon>
    </lineage>
</organism>
<dbReference type="GeneID" id="17352859"/>
<evidence type="ECO:0000313" key="2">
    <source>
        <dbReference type="EMBL" id="EFN53588.1"/>
    </source>
</evidence>
<accession>E1ZL32</accession>